<evidence type="ECO:0000313" key="1">
    <source>
        <dbReference type="EMBL" id="ETY75509.1"/>
    </source>
</evidence>
<gene>
    <name evidence="1" type="ORF">LFAB_01480</name>
</gene>
<sequence length="89" mass="10249">MLLDNNLRIKNIMPVQIVKVLYPQITVRSEAGEYLIVNISEQQLADPLFWATAKDIAHAKLWVPLGRTYHQLLADDWVLPQKDELALLK</sequence>
<dbReference type="PATRIC" id="fig|1400520.3.peg.290"/>
<reference evidence="1 2" key="1">
    <citation type="journal article" date="2014" name="Genome Announc.">
        <title>Genome Sequence of Lactobacillus fabifermentans Strain T30PCM01, Isolated from Fermenting Grape Marc.</title>
        <authorList>
            <person name="Treu L."/>
            <person name="Vendramin V."/>
            <person name="Bovo B."/>
            <person name="Giacomini A."/>
            <person name="Corich V."/>
            <person name="Campanaro S."/>
        </authorList>
    </citation>
    <scope>NUCLEOTIDE SEQUENCE [LARGE SCALE GENOMIC DNA]</scope>
    <source>
        <strain evidence="1 2">T30PCM01</strain>
    </source>
</reference>
<dbReference type="STRING" id="1400520.LFAB_01480"/>
<dbReference type="OrthoDB" id="2156798at2"/>
<evidence type="ECO:0000313" key="2">
    <source>
        <dbReference type="Proteomes" id="UP000019247"/>
    </source>
</evidence>
<dbReference type="RefSeq" id="WP_033613564.1">
    <property type="nucleotide sequence ID" value="NZ_KK036461.1"/>
</dbReference>
<dbReference type="EMBL" id="AWWK01000008">
    <property type="protein sequence ID" value="ETY75509.1"/>
    <property type="molecule type" value="Genomic_DNA"/>
</dbReference>
<comment type="caution">
    <text evidence="1">The sequence shown here is derived from an EMBL/GenBank/DDBJ whole genome shotgun (WGS) entry which is preliminary data.</text>
</comment>
<dbReference type="Proteomes" id="UP000019247">
    <property type="component" value="Unassembled WGS sequence"/>
</dbReference>
<protein>
    <submittedName>
        <fullName evidence="1">Uncharacterized protein</fullName>
    </submittedName>
</protein>
<organism evidence="1 2">
    <name type="scientific">Lactiplantibacillus fabifermentans T30PCM01</name>
    <dbReference type="NCBI Taxonomy" id="1400520"/>
    <lineage>
        <taxon>Bacteria</taxon>
        <taxon>Bacillati</taxon>
        <taxon>Bacillota</taxon>
        <taxon>Bacilli</taxon>
        <taxon>Lactobacillales</taxon>
        <taxon>Lactobacillaceae</taxon>
        <taxon>Lactiplantibacillus</taxon>
    </lineage>
</organism>
<dbReference type="HOGENOM" id="CLU_180705_0_0_9"/>
<proteinExistence type="predicted"/>
<dbReference type="AlphaFoldDB" id="W6TAD9"/>
<dbReference type="eggNOG" id="ENOG502ZMQP">
    <property type="taxonomic scope" value="Bacteria"/>
</dbReference>
<accession>W6TAD9</accession>
<name>W6TAD9_9LACO</name>